<sequence length="281" mass="31659">MHKLEDEIRNANEGRAEAEAEAREEERTAHAAQAAYEAQEQAERNLREGIRPIVVPTQAQHEATKRRLGYCQGFFHFGVADISGSGKSSLINALRGLRNKDEGAAPTGVVETTSEVMRYPDPSTDMPYVWYDVPGAGTLSIPDWQYFTDQGLYIFNCIVVVFDSRFTETDIAILRNCARFQIPSFIVRSKSSQHIGNVLNDMGDDDDDDDDDTRKESARKMYIKATQCDFSLNLDRANLLVQRVYLVDKDVLVRVTRGESPEDVIDENALWEDIRALAVCT</sequence>
<proteinExistence type="inferred from homology"/>
<dbReference type="SUPFAM" id="SSF52540">
    <property type="entry name" value="P-loop containing nucleoside triphosphate hydrolases"/>
    <property type="match status" value="1"/>
</dbReference>
<protein>
    <recommendedName>
        <fullName evidence="3">IRG-type G domain-containing protein</fullName>
    </recommendedName>
</protein>
<gene>
    <name evidence="4" type="ORF">FOMPIDRAFT_1137263</name>
</gene>
<organism evidence="4 5">
    <name type="scientific">Fomitopsis schrenkii</name>
    <name type="common">Brown rot fungus</name>
    <dbReference type="NCBI Taxonomy" id="2126942"/>
    <lineage>
        <taxon>Eukaryota</taxon>
        <taxon>Fungi</taxon>
        <taxon>Dikarya</taxon>
        <taxon>Basidiomycota</taxon>
        <taxon>Agaricomycotina</taxon>
        <taxon>Agaricomycetes</taxon>
        <taxon>Polyporales</taxon>
        <taxon>Fomitopsis</taxon>
    </lineage>
</organism>
<accession>S8F1E6</accession>
<dbReference type="eggNOG" id="ENOG502QS9R">
    <property type="taxonomic scope" value="Eukaryota"/>
</dbReference>
<dbReference type="GO" id="GO:0016020">
    <property type="term" value="C:membrane"/>
    <property type="evidence" value="ECO:0007669"/>
    <property type="project" value="InterPro"/>
</dbReference>
<dbReference type="InterPro" id="IPR027417">
    <property type="entry name" value="P-loop_NTPase"/>
</dbReference>
<dbReference type="Pfam" id="PF05049">
    <property type="entry name" value="IIGP"/>
    <property type="match status" value="1"/>
</dbReference>
<reference evidence="4 5" key="1">
    <citation type="journal article" date="2012" name="Science">
        <title>The Paleozoic origin of enzymatic lignin decomposition reconstructed from 31 fungal genomes.</title>
        <authorList>
            <person name="Floudas D."/>
            <person name="Binder M."/>
            <person name="Riley R."/>
            <person name="Barry K."/>
            <person name="Blanchette R.A."/>
            <person name="Henrissat B."/>
            <person name="Martinez A.T."/>
            <person name="Otillar R."/>
            <person name="Spatafora J.W."/>
            <person name="Yadav J.S."/>
            <person name="Aerts A."/>
            <person name="Benoit I."/>
            <person name="Boyd A."/>
            <person name="Carlson A."/>
            <person name="Copeland A."/>
            <person name="Coutinho P.M."/>
            <person name="de Vries R.P."/>
            <person name="Ferreira P."/>
            <person name="Findley K."/>
            <person name="Foster B."/>
            <person name="Gaskell J."/>
            <person name="Glotzer D."/>
            <person name="Gorecki P."/>
            <person name="Heitman J."/>
            <person name="Hesse C."/>
            <person name="Hori C."/>
            <person name="Igarashi K."/>
            <person name="Jurgens J.A."/>
            <person name="Kallen N."/>
            <person name="Kersten P."/>
            <person name="Kohler A."/>
            <person name="Kuees U."/>
            <person name="Kumar T.K.A."/>
            <person name="Kuo A."/>
            <person name="LaButti K."/>
            <person name="Larrondo L.F."/>
            <person name="Lindquist E."/>
            <person name="Ling A."/>
            <person name="Lombard V."/>
            <person name="Lucas S."/>
            <person name="Lundell T."/>
            <person name="Martin R."/>
            <person name="McLaughlin D.J."/>
            <person name="Morgenstern I."/>
            <person name="Morin E."/>
            <person name="Murat C."/>
            <person name="Nagy L.G."/>
            <person name="Nolan M."/>
            <person name="Ohm R.A."/>
            <person name="Patyshakuliyeva A."/>
            <person name="Rokas A."/>
            <person name="Ruiz-Duenas F.J."/>
            <person name="Sabat G."/>
            <person name="Salamov A."/>
            <person name="Samejima M."/>
            <person name="Schmutz J."/>
            <person name="Slot J.C."/>
            <person name="St John F."/>
            <person name="Stenlid J."/>
            <person name="Sun H."/>
            <person name="Sun S."/>
            <person name="Syed K."/>
            <person name="Tsang A."/>
            <person name="Wiebenga A."/>
            <person name="Young D."/>
            <person name="Pisabarro A."/>
            <person name="Eastwood D.C."/>
            <person name="Martin F."/>
            <person name="Cullen D."/>
            <person name="Grigoriev I.V."/>
            <person name="Hibbett D.S."/>
        </authorList>
    </citation>
    <scope>NUCLEOTIDE SEQUENCE</scope>
    <source>
        <strain evidence="5">FP-58527</strain>
    </source>
</reference>
<dbReference type="PROSITE" id="PS51716">
    <property type="entry name" value="G_IRG"/>
    <property type="match status" value="1"/>
</dbReference>
<dbReference type="InterPro" id="IPR007743">
    <property type="entry name" value="Immunity-related_GTPase-like"/>
</dbReference>
<dbReference type="PANTHER" id="PTHR14143:SF1">
    <property type="entry name" value="IRG-TYPE G DOMAIN-CONTAINING PROTEIN"/>
    <property type="match status" value="1"/>
</dbReference>
<name>S8F1E6_FOMSC</name>
<evidence type="ECO:0000256" key="2">
    <source>
        <dbReference type="SAM" id="MobiDB-lite"/>
    </source>
</evidence>
<feature type="domain" description="IRG-type G" evidence="3">
    <location>
        <begin position="73"/>
        <end position="264"/>
    </location>
</feature>
<dbReference type="PANTHER" id="PTHR14143">
    <property type="entry name" value="INTERFERON-INDUCIBLE GTPASE FAMILY MEMBER"/>
    <property type="match status" value="1"/>
</dbReference>
<dbReference type="OrthoDB" id="422720at2759"/>
<feature type="compositionally biased region" description="Low complexity" evidence="2">
    <location>
        <begin position="30"/>
        <end position="39"/>
    </location>
</feature>
<dbReference type="Proteomes" id="UP000015241">
    <property type="component" value="Unassembled WGS sequence"/>
</dbReference>
<dbReference type="InterPro" id="IPR030385">
    <property type="entry name" value="G_IRG_dom"/>
</dbReference>
<keyword evidence="5" id="KW-1185">Reference proteome</keyword>
<dbReference type="STRING" id="743788.S8F1E6"/>
<dbReference type="HOGENOM" id="CLU_034479_1_0_1"/>
<evidence type="ECO:0000313" key="4">
    <source>
        <dbReference type="EMBL" id="EPS92829.1"/>
    </source>
</evidence>
<dbReference type="Gene3D" id="3.40.50.300">
    <property type="entry name" value="P-loop containing nucleotide triphosphate hydrolases"/>
    <property type="match status" value="1"/>
</dbReference>
<evidence type="ECO:0000259" key="3">
    <source>
        <dbReference type="PROSITE" id="PS51716"/>
    </source>
</evidence>
<feature type="compositionally biased region" description="Basic and acidic residues" evidence="2">
    <location>
        <begin position="1"/>
        <end position="29"/>
    </location>
</feature>
<evidence type="ECO:0000256" key="1">
    <source>
        <dbReference type="ARBA" id="ARBA00005429"/>
    </source>
</evidence>
<dbReference type="AlphaFoldDB" id="S8F1E6"/>
<dbReference type="InParanoid" id="S8F1E6"/>
<dbReference type="GO" id="GO:0005525">
    <property type="term" value="F:GTP binding"/>
    <property type="evidence" value="ECO:0007669"/>
    <property type="project" value="InterPro"/>
</dbReference>
<dbReference type="EMBL" id="KE504337">
    <property type="protein sequence ID" value="EPS92829.1"/>
    <property type="molecule type" value="Genomic_DNA"/>
</dbReference>
<comment type="similarity">
    <text evidence="1">Belongs to the TRAFAC class dynamin-like GTPase superfamily. IRG family.</text>
</comment>
<feature type="region of interest" description="Disordered" evidence="2">
    <location>
        <begin position="1"/>
        <end position="43"/>
    </location>
</feature>
<evidence type="ECO:0000313" key="5">
    <source>
        <dbReference type="Proteomes" id="UP000015241"/>
    </source>
</evidence>